<dbReference type="InterPro" id="IPR011010">
    <property type="entry name" value="DNA_brk_join_enz"/>
</dbReference>
<dbReference type="GO" id="GO:0006310">
    <property type="term" value="P:DNA recombination"/>
    <property type="evidence" value="ECO:0007669"/>
    <property type="project" value="UniProtKB-KW"/>
</dbReference>
<dbReference type="InterPro" id="IPR002104">
    <property type="entry name" value="Integrase_catalytic"/>
</dbReference>
<dbReference type="GO" id="GO:0003677">
    <property type="term" value="F:DNA binding"/>
    <property type="evidence" value="ECO:0007669"/>
    <property type="project" value="UniProtKB-KW"/>
</dbReference>
<feature type="domain" description="Tyr recombinase" evidence="4">
    <location>
        <begin position="166"/>
        <end position="365"/>
    </location>
</feature>
<comment type="caution">
    <text evidence="5">The sequence shown here is derived from an EMBL/GenBank/DDBJ whole genome shotgun (WGS) entry which is preliminary data.</text>
</comment>
<reference evidence="5 6" key="1">
    <citation type="journal article" date="2019" name="Int. J. Syst. Evol. Microbiol.">
        <title>The Global Catalogue of Microorganisms (GCM) 10K type strain sequencing project: providing services to taxonomists for standard genome sequencing and annotation.</title>
        <authorList>
            <consortium name="The Broad Institute Genomics Platform"/>
            <consortium name="The Broad Institute Genome Sequencing Center for Infectious Disease"/>
            <person name="Wu L."/>
            <person name="Ma J."/>
        </authorList>
    </citation>
    <scope>NUCLEOTIDE SEQUENCE [LARGE SCALE GENOMIC DNA]</scope>
    <source>
        <strain evidence="5 6">CGMCC 1.12230</strain>
    </source>
</reference>
<keyword evidence="3" id="KW-0233">DNA recombination</keyword>
<dbReference type="PANTHER" id="PTHR30349:SF41">
    <property type="entry name" value="INTEGRASE_RECOMBINASE PROTEIN MJ0367-RELATED"/>
    <property type="match status" value="1"/>
</dbReference>
<evidence type="ECO:0000256" key="3">
    <source>
        <dbReference type="ARBA" id="ARBA00023172"/>
    </source>
</evidence>
<proteinExistence type="predicted"/>
<evidence type="ECO:0000313" key="5">
    <source>
        <dbReference type="EMBL" id="MFD1564636.1"/>
    </source>
</evidence>
<dbReference type="InterPro" id="IPR050090">
    <property type="entry name" value="Tyrosine_recombinase_XerCD"/>
</dbReference>
<gene>
    <name evidence="5" type="ORF">ACFR99_13925</name>
</gene>
<dbReference type="PANTHER" id="PTHR30349">
    <property type="entry name" value="PHAGE INTEGRASE-RELATED"/>
    <property type="match status" value="1"/>
</dbReference>
<dbReference type="AlphaFoldDB" id="A0ABD6BHV7"/>
<dbReference type="InterPro" id="IPR010998">
    <property type="entry name" value="Integrase_recombinase_N"/>
</dbReference>
<name>A0ABD6BHV7_9EURY</name>
<protein>
    <submittedName>
        <fullName evidence="5">Tyrosine-type recombinase/integrase</fullName>
    </submittedName>
</protein>
<accession>A0ABD6BHV7</accession>
<dbReference type="InterPro" id="IPR013762">
    <property type="entry name" value="Integrase-like_cat_sf"/>
</dbReference>
<keyword evidence="6" id="KW-1185">Reference proteome</keyword>
<evidence type="ECO:0000313" key="6">
    <source>
        <dbReference type="Proteomes" id="UP001597076"/>
    </source>
</evidence>
<evidence type="ECO:0000259" key="4">
    <source>
        <dbReference type="PROSITE" id="PS51898"/>
    </source>
</evidence>
<dbReference type="Gene3D" id="1.10.443.10">
    <property type="entry name" value="Intergrase catalytic core"/>
    <property type="match status" value="1"/>
</dbReference>
<dbReference type="PROSITE" id="PS51898">
    <property type="entry name" value="TYR_RECOMBINASE"/>
    <property type="match status" value="1"/>
</dbReference>
<dbReference type="Pfam" id="PF00589">
    <property type="entry name" value="Phage_integrase"/>
    <property type="match status" value="1"/>
</dbReference>
<dbReference type="Gene3D" id="1.10.150.130">
    <property type="match status" value="1"/>
</dbReference>
<dbReference type="GO" id="GO:0015074">
    <property type="term" value="P:DNA integration"/>
    <property type="evidence" value="ECO:0007669"/>
    <property type="project" value="UniProtKB-KW"/>
</dbReference>
<evidence type="ECO:0000256" key="1">
    <source>
        <dbReference type="ARBA" id="ARBA00022908"/>
    </source>
</evidence>
<dbReference type="CDD" id="cd00397">
    <property type="entry name" value="DNA_BRE_C"/>
    <property type="match status" value="1"/>
</dbReference>
<evidence type="ECO:0000256" key="2">
    <source>
        <dbReference type="ARBA" id="ARBA00023125"/>
    </source>
</evidence>
<keyword evidence="2" id="KW-0238">DNA-binding</keyword>
<dbReference type="SUPFAM" id="SSF56349">
    <property type="entry name" value="DNA breaking-rejoining enzymes"/>
    <property type="match status" value="1"/>
</dbReference>
<keyword evidence="1" id="KW-0229">DNA integration</keyword>
<organism evidence="5 6">
    <name type="scientific">Haloarchaeobius amylolyticus</name>
    <dbReference type="NCBI Taxonomy" id="1198296"/>
    <lineage>
        <taxon>Archaea</taxon>
        <taxon>Methanobacteriati</taxon>
        <taxon>Methanobacteriota</taxon>
        <taxon>Stenosarchaea group</taxon>
        <taxon>Halobacteria</taxon>
        <taxon>Halobacteriales</taxon>
        <taxon>Halorubellaceae</taxon>
        <taxon>Haloarchaeobius</taxon>
    </lineage>
</organism>
<dbReference type="EMBL" id="JBHUDI010000009">
    <property type="protein sequence ID" value="MFD1564636.1"/>
    <property type="molecule type" value="Genomic_DNA"/>
</dbReference>
<sequence length="368" mass="43250">MTEDTDKFESIVLISTPAGRYLNKRQLIAYRNHRENLIKWLIRMGKDPKKLEGYAIATAKNYATILDAFYRWAWENQGGYTTDLSHEDAENFLREKMLEDYEYSDSHLHNIKLAMKAYFRWRSDIGEWDPNIEIEDTSSPSQPKEFVTLEERTALREASLEYGTVPAYAALSPEKRSEWKQYLARRFGKPAKEVSKEDWDRANGFKYPSIIHTSLDAGLRPIEVGQAKTDWVDIENTALRIPEEDSSKNEDNWAISLRRETMDYLVRWLEERELYEKYNDTNQLWLTRHSNPYGSSSLRYLLDNICEIAGIERDISWYAIRHSTGTYMAREEGLAAAQSQLRHKRVETTMKYDQVPLEERREALDRMG</sequence>
<dbReference type="RefSeq" id="WP_390288352.1">
    <property type="nucleotide sequence ID" value="NZ_JBHUDI010000009.1"/>
</dbReference>
<dbReference type="Proteomes" id="UP001597076">
    <property type="component" value="Unassembled WGS sequence"/>
</dbReference>